<evidence type="ECO:0000313" key="1">
    <source>
        <dbReference type="EMBL" id="VEL36855.1"/>
    </source>
</evidence>
<organism evidence="1 2">
    <name type="scientific">Protopolystoma xenopodis</name>
    <dbReference type="NCBI Taxonomy" id="117903"/>
    <lineage>
        <taxon>Eukaryota</taxon>
        <taxon>Metazoa</taxon>
        <taxon>Spiralia</taxon>
        <taxon>Lophotrochozoa</taxon>
        <taxon>Platyhelminthes</taxon>
        <taxon>Monogenea</taxon>
        <taxon>Polyopisthocotylea</taxon>
        <taxon>Polystomatidea</taxon>
        <taxon>Polystomatidae</taxon>
        <taxon>Protopolystoma</taxon>
    </lineage>
</organism>
<dbReference type="AlphaFoldDB" id="A0A448XHU2"/>
<name>A0A448XHU2_9PLAT</name>
<evidence type="ECO:0000313" key="2">
    <source>
        <dbReference type="Proteomes" id="UP000784294"/>
    </source>
</evidence>
<keyword evidence="2" id="KW-1185">Reference proteome</keyword>
<dbReference type="EMBL" id="CAAALY010253362">
    <property type="protein sequence ID" value="VEL36855.1"/>
    <property type="molecule type" value="Genomic_DNA"/>
</dbReference>
<feature type="non-terminal residue" evidence="1">
    <location>
        <position position="1"/>
    </location>
</feature>
<reference evidence="1" key="1">
    <citation type="submission" date="2018-11" db="EMBL/GenBank/DDBJ databases">
        <authorList>
            <consortium name="Pathogen Informatics"/>
        </authorList>
    </citation>
    <scope>NUCLEOTIDE SEQUENCE</scope>
</reference>
<proteinExistence type="predicted"/>
<comment type="caution">
    <text evidence="1">The sequence shown here is derived from an EMBL/GenBank/DDBJ whole genome shotgun (WGS) entry which is preliminary data.</text>
</comment>
<dbReference type="OrthoDB" id="10064159at2759"/>
<protein>
    <submittedName>
        <fullName evidence="1">Uncharacterized protein</fullName>
    </submittedName>
</protein>
<accession>A0A448XHU2</accession>
<sequence length="151" mass="17696">IAIFANFRLWKAFTRWRKVIRCSKVEQCRRFLEENLFIANSSLRPALLNVREMCYRIGDMGLCKLERGRTYTLLEFLTSQVNQLNEVFTRLGEFRELVKEVVRSACRLRFLLRPGLINTSSETRIRETERILHIAMNALHYLSLILAGGAD</sequence>
<dbReference type="Proteomes" id="UP000784294">
    <property type="component" value="Unassembled WGS sequence"/>
</dbReference>
<gene>
    <name evidence="1" type="ORF">PXEA_LOCUS30295</name>
</gene>